<dbReference type="eggNOG" id="COG0569">
    <property type="taxonomic scope" value="Bacteria"/>
</dbReference>
<evidence type="ECO:0000259" key="1">
    <source>
        <dbReference type="PROSITE" id="PS51201"/>
    </source>
</evidence>
<keyword evidence="4" id="KW-1185">Reference proteome</keyword>
<dbReference type="Gene3D" id="3.30.70.1450">
    <property type="entry name" value="Regulator of K+ conductance, C-terminal domain"/>
    <property type="match status" value="1"/>
</dbReference>
<dbReference type="Pfam" id="PF02254">
    <property type="entry name" value="TrkA_N"/>
    <property type="match status" value="1"/>
</dbReference>
<dbReference type="GO" id="GO:0006813">
    <property type="term" value="P:potassium ion transport"/>
    <property type="evidence" value="ECO:0007669"/>
    <property type="project" value="InterPro"/>
</dbReference>
<dbReference type="HOGENOM" id="CLU_046525_3_2_0"/>
<feature type="domain" description="RCK C-terminal" evidence="2">
    <location>
        <begin position="136"/>
        <end position="232"/>
    </location>
</feature>
<feature type="domain" description="RCK N-terminal" evidence="1">
    <location>
        <begin position="2"/>
        <end position="119"/>
    </location>
</feature>
<evidence type="ECO:0000259" key="2">
    <source>
        <dbReference type="PROSITE" id="PS51202"/>
    </source>
</evidence>
<dbReference type="Gene3D" id="3.40.50.720">
    <property type="entry name" value="NAD(P)-binding Rossmann-like Domain"/>
    <property type="match status" value="1"/>
</dbReference>
<dbReference type="SUPFAM" id="SSF116726">
    <property type="entry name" value="TrkA C-terminal domain-like"/>
    <property type="match status" value="1"/>
</dbReference>
<dbReference type="InterPro" id="IPR003148">
    <property type="entry name" value="RCK_N"/>
</dbReference>
<dbReference type="PANTHER" id="PTHR43833:SF7">
    <property type="entry name" value="KTR SYSTEM POTASSIUM UPTAKE PROTEIN C"/>
    <property type="match status" value="1"/>
</dbReference>
<dbReference type="InterPro" id="IPR036291">
    <property type="entry name" value="NAD(P)-bd_dom_sf"/>
</dbReference>
<dbReference type="InterPro" id="IPR050721">
    <property type="entry name" value="Trk_Ktr_HKT_K-transport"/>
</dbReference>
<sequence>MKKRFAVIGLGFFGRKVATSLSEMGAEVIAIDKNFELVDSIKEHVLIAVQMDATNREALELQGIKEVDAAIVGIGEDFEECLLTVVTLKKLGVPKVISRAGTRLRKEVLEQVGCDLVVLPEEEVGLSVAKELVSGLFFDQVEVGDNYSIVQLVAPEAFVGNKIIDLQLRETYRINIVTVKRLLSKAMLWGKQVTQEQIIAVPRPDDVIERGDILVLFGHDKDLGKLAEIYENG</sequence>
<dbReference type="Pfam" id="PF02080">
    <property type="entry name" value="TrkA_C"/>
    <property type="match status" value="1"/>
</dbReference>
<evidence type="ECO:0000313" key="4">
    <source>
        <dbReference type="Proteomes" id="UP000030661"/>
    </source>
</evidence>
<evidence type="ECO:0000313" key="3">
    <source>
        <dbReference type="EMBL" id="GAK59806.1"/>
    </source>
</evidence>
<reference evidence="3" key="1">
    <citation type="journal article" date="2015" name="PeerJ">
        <title>First genomic representation of candidate bacterial phylum KSB3 points to enhanced environmental sensing as a trigger of wastewater bulking.</title>
        <authorList>
            <person name="Sekiguchi Y."/>
            <person name="Ohashi A."/>
            <person name="Parks D.H."/>
            <person name="Yamauchi T."/>
            <person name="Tyson G.W."/>
            <person name="Hugenholtz P."/>
        </authorList>
    </citation>
    <scope>NUCLEOTIDE SEQUENCE [LARGE SCALE GENOMIC DNA]</scope>
</reference>
<dbReference type="InterPro" id="IPR036721">
    <property type="entry name" value="RCK_C_sf"/>
</dbReference>
<accession>A0A081C5F1</accession>
<proteinExistence type="predicted"/>
<protein>
    <submittedName>
        <fullName evidence="3">Probable potassium uptake system protein</fullName>
    </submittedName>
</protein>
<dbReference type="STRING" id="1499967.U27_06792"/>
<dbReference type="InterPro" id="IPR006037">
    <property type="entry name" value="RCK_C"/>
</dbReference>
<gene>
    <name evidence="3" type="ORF">U27_06792</name>
</gene>
<dbReference type="PANTHER" id="PTHR43833">
    <property type="entry name" value="POTASSIUM CHANNEL PROTEIN 2-RELATED-RELATED"/>
    <property type="match status" value="1"/>
</dbReference>
<dbReference type="GO" id="GO:0008324">
    <property type="term" value="F:monoatomic cation transmembrane transporter activity"/>
    <property type="evidence" value="ECO:0007669"/>
    <property type="project" value="InterPro"/>
</dbReference>
<dbReference type="Proteomes" id="UP000030661">
    <property type="component" value="Unassembled WGS sequence"/>
</dbReference>
<dbReference type="SUPFAM" id="SSF51735">
    <property type="entry name" value="NAD(P)-binding Rossmann-fold domains"/>
    <property type="match status" value="1"/>
</dbReference>
<dbReference type="PROSITE" id="PS51201">
    <property type="entry name" value="RCK_N"/>
    <property type="match status" value="1"/>
</dbReference>
<dbReference type="EMBL" id="DF820471">
    <property type="protein sequence ID" value="GAK59806.1"/>
    <property type="molecule type" value="Genomic_DNA"/>
</dbReference>
<organism evidence="3">
    <name type="scientific">Vecturithrix granuli</name>
    <dbReference type="NCBI Taxonomy" id="1499967"/>
    <lineage>
        <taxon>Bacteria</taxon>
        <taxon>Candidatus Moduliflexota</taxon>
        <taxon>Candidatus Vecturitrichia</taxon>
        <taxon>Candidatus Vecturitrichales</taxon>
        <taxon>Candidatus Vecturitrichaceae</taxon>
        <taxon>Candidatus Vecturithrix</taxon>
    </lineage>
</organism>
<name>A0A081C5F1_VECG1</name>
<dbReference type="PROSITE" id="PS51202">
    <property type="entry name" value="RCK_C"/>
    <property type="match status" value="1"/>
</dbReference>
<dbReference type="AlphaFoldDB" id="A0A081C5F1"/>